<dbReference type="RefSeq" id="WP_344993984.1">
    <property type="nucleotide sequence ID" value="NZ_BAAAXV010000008.1"/>
</dbReference>
<dbReference type="Gene3D" id="3.50.30.10">
    <property type="entry name" value="Phosphohistidine domain"/>
    <property type="match status" value="1"/>
</dbReference>
<dbReference type="GO" id="GO:0050242">
    <property type="term" value="F:pyruvate, phosphate dikinase activity"/>
    <property type="evidence" value="ECO:0007669"/>
    <property type="project" value="UniProtKB-EC"/>
</dbReference>
<keyword evidence="3" id="KW-0670">Pyruvate</keyword>
<dbReference type="InterPro" id="IPR010121">
    <property type="entry name" value="Pyruvate_phosphate_dikinase"/>
</dbReference>
<name>A0ABV5SJD6_9ACTN</name>
<proteinExistence type="predicted"/>
<dbReference type="Gene3D" id="3.30.470.20">
    <property type="entry name" value="ATP-grasp fold, B domain"/>
    <property type="match status" value="1"/>
</dbReference>
<dbReference type="EC" id="2.7.9.1" evidence="3"/>
<keyword evidence="3" id="KW-0808">Transferase</keyword>
<dbReference type="InterPro" id="IPR008279">
    <property type="entry name" value="PEP-util_enz_mobile_dom"/>
</dbReference>
<dbReference type="Gene3D" id="1.10.189.10">
    <property type="entry name" value="Pyruvate Phosphate Dikinase, domain 2"/>
    <property type="match status" value="1"/>
</dbReference>
<accession>A0ABV5SJD6</accession>
<gene>
    <name evidence="3" type="ORF">ACFFSA_52740</name>
</gene>
<evidence type="ECO:0000313" key="3">
    <source>
        <dbReference type="EMBL" id="MFB9631785.1"/>
    </source>
</evidence>
<dbReference type="Gene3D" id="1.20.80.30">
    <property type="match status" value="2"/>
</dbReference>
<sequence length="519" mass="53570">MTWIHPLSPETGGSAAVLGGKAYGLVVLRRLGLPVPPGFVIGTGACRAFLRDGRFPDGLGAELAAAVSELEAATGRRLGGAERPLAVSVRSGASVSMPGMMSTILNLGLTAEAAEGLAAETGDQRFALDSRLRFLSGFAATVLGVDPAARGAGGIGEFEALIRERAGHAVLDDPARQLELAVGAVLASWDTPRARTYRELHEIPHDLGTAVTVQAMVFGNRGDHSGSGVAFSRDPNTGERVPYGEVLFGRQGEDVVSGRTITRPLAELAGREPAVWAGLLAALSRVEGHYRDACHVEFTFEAGRLWILQVRPGGLAGRAAVRVAVDLADEGVIDRREALLRVSPRQLDQVRTPRIDPSGVLDLLTRGVGACPGVATGRVATTADTAARMAAEGPVILVRPETSPLDLHGLAAAAGVVTARGGPASHAAVVARSMGRPAVVGAADLEVDVAAARVRAGGRAIPEGTLVTIDGTGGEVAAGSPRIVTAASDPHLDRLLEWADAVSGDRSPGSAAERLRRAH</sequence>
<dbReference type="SUPFAM" id="SSF52009">
    <property type="entry name" value="Phosphohistidine domain"/>
    <property type="match status" value="1"/>
</dbReference>
<dbReference type="InterPro" id="IPR002192">
    <property type="entry name" value="PPDK_AMP/ATP-bd"/>
</dbReference>
<reference evidence="3 4" key="1">
    <citation type="submission" date="2024-09" db="EMBL/GenBank/DDBJ databases">
        <authorList>
            <person name="Sun Q."/>
            <person name="Mori K."/>
        </authorList>
    </citation>
    <scope>NUCLEOTIDE SEQUENCE [LARGE SCALE GENOMIC DNA]</scope>
    <source>
        <strain evidence="3 4">JCM 3143</strain>
    </source>
</reference>
<organism evidence="3 4">
    <name type="scientific">Nonomuraea helvata</name>
    <dbReference type="NCBI Taxonomy" id="37484"/>
    <lineage>
        <taxon>Bacteria</taxon>
        <taxon>Bacillati</taxon>
        <taxon>Actinomycetota</taxon>
        <taxon>Actinomycetes</taxon>
        <taxon>Streptosporangiales</taxon>
        <taxon>Streptosporangiaceae</taxon>
        <taxon>Nonomuraea</taxon>
    </lineage>
</organism>
<comment type="caution">
    <text evidence="3">The sequence shown here is derived from an EMBL/GenBank/DDBJ whole genome shotgun (WGS) entry which is preliminary data.</text>
</comment>
<dbReference type="PANTHER" id="PTHR22931">
    <property type="entry name" value="PHOSPHOENOLPYRUVATE DIKINASE-RELATED"/>
    <property type="match status" value="1"/>
</dbReference>
<dbReference type="SUPFAM" id="SSF56059">
    <property type="entry name" value="Glutathione synthetase ATP-binding domain-like"/>
    <property type="match status" value="1"/>
</dbReference>
<evidence type="ECO:0000259" key="2">
    <source>
        <dbReference type="Pfam" id="PF01326"/>
    </source>
</evidence>
<feature type="domain" description="PEP-utilising enzyme mobile" evidence="1">
    <location>
        <begin position="394"/>
        <end position="474"/>
    </location>
</feature>
<dbReference type="InterPro" id="IPR036637">
    <property type="entry name" value="Phosphohistidine_dom_sf"/>
</dbReference>
<dbReference type="Proteomes" id="UP001589532">
    <property type="component" value="Unassembled WGS sequence"/>
</dbReference>
<feature type="domain" description="Pyruvate phosphate dikinase AMP/ATP-binding" evidence="2">
    <location>
        <begin position="53"/>
        <end position="259"/>
    </location>
</feature>
<dbReference type="NCBIfam" id="NF004531">
    <property type="entry name" value="PRK05878.1"/>
    <property type="match status" value="1"/>
</dbReference>
<evidence type="ECO:0000313" key="4">
    <source>
        <dbReference type="Proteomes" id="UP001589532"/>
    </source>
</evidence>
<dbReference type="Pfam" id="PF00391">
    <property type="entry name" value="PEP-utilizers"/>
    <property type="match status" value="1"/>
</dbReference>
<dbReference type="Gene3D" id="3.30.1490.20">
    <property type="entry name" value="ATP-grasp fold, A domain"/>
    <property type="match status" value="2"/>
</dbReference>
<dbReference type="PANTHER" id="PTHR22931:SF9">
    <property type="entry name" value="PYRUVATE, PHOSPHATE DIKINASE 1, CHLOROPLASTIC"/>
    <property type="match status" value="1"/>
</dbReference>
<dbReference type="InterPro" id="IPR013815">
    <property type="entry name" value="ATP_grasp_subdomain_1"/>
</dbReference>
<keyword evidence="4" id="KW-1185">Reference proteome</keyword>
<dbReference type="Pfam" id="PF01326">
    <property type="entry name" value="PPDK_N"/>
    <property type="match status" value="1"/>
</dbReference>
<dbReference type="EMBL" id="JBHMBW010000108">
    <property type="protein sequence ID" value="MFB9631785.1"/>
    <property type="molecule type" value="Genomic_DNA"/>
</dbReference>
<protein>
    <submittedName>
        <fullName evidence="3">Pyruvate, phosphate dikinase</fullName>
        <ecNumber evidence="3">2.7.9.1</ecNumber>
    </submittedName>
</protein>
<evidence type="ECO:0000259" key="1">
    <source>
        <dbReference type="Pfam" id="PF00391"/>
    </source>
</evidence>